<reference evidence="2 3" key="1">
    <citation type="submission" date="2014-08" db="EMBL/GenBank/DDBJ databases">
        <title>Whole genome shotgun sequence of Sphingomonas paucimobilis NBRC 13935.</title>
        <authorList>
            <person name="Hosoyama A."/>
            <person name="Hashimoto M."/>
            <person name="Hosoyama Y."/>
            <person name="Noguchi M."/>
            <person name="Uohara A."/>
            <person name="Ohji S."/>
            <person name="Katano-Makiyama Y."/>
            <person name="Ichikawa N."/>
            <person name="Kimura A."/>
            <person name="Yamazoe A."/>
            <person name="Fujita N."/>
        </authorList>
    </citation>
    <scope>NUCLEOTIDE SEQUENCE [LARGE SCALE GENOMIC DNA]</scope>
    <source>
        <strain evidence="2 3">NBRC 13935</strain>
    </source>
</reference>
<feature type="signal peptide" evidence="1">
    <location>
        <begin position="1"/>
        <end position="20"/>
    </location>
</feature>
<organism evidence="2 3">
    <name type="scientific">Sphingomonas paucimobilis NBRC 13935</name>
    <dbReference type="NCBI Taxonomy" id="1219050"/>
    <lineage>
        <taxon>Bacteria</taxon>
        <taxon>Pseudomonadati</taxon>
        <taxon>Pseudomonadota</taxon>
        <taxon>Alphaproteobacteria</taxon>
        <taxon>Sphingomonadales</taxon>
        <taxon>Sphingomonadaceae</taxon>
        <taxon>Sphingomonas</taxon>
    </lineage>
</organism>
<comment type="caution">
    <text evidence="2">The sequence shown here is derived from an EMBL/GenBank/DDBJ whole genome shotgun (WGS) entry which is preliminary data.</text>
</comment>
<protein>
    <submittedName>
        <fullName evidence="2">DNA, contig: SP657</fullName>
    </submittedName>
</protein>
<proteinExistence type="predicted"/>
<dbReference type="AlphaFoldDB" id="A0A0C9NLA1"/>
<keyword evidence="3" id="KW-1185">Reference proteome</keyword>
<accession>A0A0C9NLA1</accession>
<dbReference type="EMBL" id="BBJS01000057">
    <property type="protein sequence ID" value="GAN15438.1"/>
    <property type="molecule type" value="Genomic_DNA"/>
</dbReference>
<keyword evidence="1" id="KW-0732">Signal</keyword>
<dbReference type="RefSeq" id="WP_007406519.1">
    <property type="nucleotide sequence ID" value="NZ_BBJS01000057.1"/>
</dbReference>
<evidence type="ECO:0000313" key="3">
    <source>
        <dbReference type="Proteomes" id="UP000032025"/>
    </source>
</evidence>
<evidence type="ECO:0000256" key="1">
    <source>
        <dbReference type="SAM" id="SignalP"/>
    </source>
</evidence>
<dbReference type="GeneID" id="78527680"/>
<sequence length="354" mass="39010">MFMLSLVLMAAPVLPSPAQDAPAAVVPPDHADVEQQRRAVQVERDQRARYDAPPVEDYARQKTEMMRAFFIDGYGHDVGLVTVTRAPAQEPRIEWRAPKPREGEGAVSVMNAIVPLSLWRDLQGASGYFDRALVQRPTKQHVICLHGWGTRVEMVDDNGKIRHATADGCGDDSLAWPFAKRMAATALATMPTCALLNAERAGNDIMQLGKCTVLAGDRAAAAEAYNAYDTPWFANPRGEDFARSLTYLFLEKLDFSWPGETPATQGAAAARLWSIHAGENFFSPQRVFGETADRVRMEGVIWVRGATPEANPKATAATMIWERCNGFGFRVARFWVGRAGSHPMTKTTSCSRMP</sequence>
<feature type="chain" id="PRO_5002200190" evidence="1">
    <location>
        <begin position="21"/>
        <end position="354"/>
    </location>
</feature>
<evidence type="ECO:0000313" key="2">
    <source>
        <dbReference type="EMBL" id="GAN15438.1"/>
    </source>
</evidence>
<dbReference type="Proteomes" id="UP000032025">
    <property type="component" value="Unassembled WGS sequence"/>
</dbReference>
<name>A0A0C9NLA1_SPHPI</name>
<gene>
    <name evidence="2" type="ORF">SP6_57_00560</name>
</gene>